<evidence type="ECO:0000256" key="3">
    <source>
        <dbReference type="ARBA" id="ARBA00023274"/>
    </source>
</evidence>
<dbReference type="NCBIfam" id="NF000612">
    <property type="entry name" value="PRK00019.1"/>
    <property type="match status" value="1"/>
</dbReference>
<comment type="similarity">
    <text evidence="1">Belongs to the bacterial ribosomal protein bL31 family. Type A subfamily.</text>
</comment>
<organism evidence="5 6">
    <name type="scientific">Candidatus Roizmanbacteria bacterium GW2011_GWA2_32_13</name>
    <dbReference type="NCBI Taxonomy" id="1618475"/>
    <lineage>
        <taxon>Bacteria</taxon>
        <taxon>Candidatus Roizmaniibacteriota</taxon>
    </lineage>
</organism>
<sequence>MKKIHPKKQTIKATCACGDSFNLTSTKKEDIHLDVCSNCHPAYTGIKKNLDSTGQVEKFKERMKKAQKVKK</sequence>
<dbReference type="GO" id="GO:0005840">
    <property type="term" value="C:ribosome"/>
    <property type="evidence" value="ECO:0007669"/>
    <property type="project" value="UniProtKB-KW"/>
</dbReference>
<dbReference type="Pfam" id="PF01197">
    <property type="entry name" value="Ribosomal_L31"/>
    <property type="match status" value="1"/>
</dbReference>
<evidence type="ECO:0000256" key="2">
    <source>
        <dbReference type="ARBA" id="ARBA00022980"/>
    </source>
</evidence>
<dbReference type="PROSITE" id="PS01143">
    <property type="entry name" value="RIBOSOMAL_L31"/>
    <property type="match status" value="1"/>
</dbReference>
<dbReference type="GO" id="GO:1990904">
    <property type="term" value="C:ribonucleoprotein complex"/>
    <property type="evidence" value="ECO:0007669"/>
    <property type="project" value="UniProtKB-KW"/>
</dbReference>
<dbReference type="PANTHER" id="PTHR33280">
    <property type="entry name" value="50S RIBOSOMAL PROTEIN L31, CHLOROPLASTIC"/>
    <property type="match status" value="1"/>
</dbReference>
<comment type="caution">
    <text evidence="5">The sequence shown here is derived from an EMBL/GenBank/DDBJ whole genome shotgun (WGS) entry which is preliminary data.</text>
</comment>
<dbReference type="PANTHER" id="PTHR33280:SF6">
    <property type="entry name" value="LARGE RIBOSOMAL SUBUNIT PROTEIN BL31A"/>
    <property type="match status" value="1"/>
</dbReference>
<dbReference type="PRINTS" id="PR01249">
    <property type="entry name" value="RIBOSOMALL31"/>
</dbReference>
<dbReference type="NCBIfam" id="TIGR00105">
    <property type="entry name" value="L31"/>
    <property type="match status" value="1"/>
</dbReference>
<dbReference type="InterPro" id="IPR042105">
    <property type="entry name" value="Ribosomal_bL31_sf"/>
</dbReference>
<keyword evidence="3 4" id="KW-0687">Ribonucleoprotein</keyword>
<proteinExistence type="inferred from homology"/>
<keyword evidence="2 4" id="KW-0689">Ribosomal protein</keyword>
<gene>
    <name evidence="5" type="ORF">UR23_C0005G0022</name>
</gene>
<evidence type="ECO:0000256" key="1">
    <source>
        <dbReference type="ARBA" id="ARBA00009296"/>
    </source>
</evidence>
<dbReference type="SUPFAM" id="SSF143800">
    <property type="entry name" value="L28p-like"/>
    <property type="match status" value="1"/>
</dbReference>
<reference evidence="5 6" key="1">
    <citation type="journal article" date="2015" name="Nature">
        <title>rRNA introns, odd ribosomes, and small enigmatic genomes across a large radiation of phyla.</title>
        <authorList>
            <person name="Brown C.T."/>
            <person name="Hug L.A."/>
            <person name="Thomas B.C."/>
            <person name="Sharon I."/>
            <person name="Castelle C.J."/>
            <person name="Singh A."/>
            <person name="Wilkins M.J."/>
            <person name="Williams K.H."/>
            <person name="Banfield J.F."/>
        </authorList>
    </citation>
    <scope>NUCLEOTIDE SEQUENCE [LARGE SCALE GENOMIC DNA]</scope>
</reference>
<evidence type="ECO:0000256" key="4">
    <source>
        <dbReference type="RuleBase" id="RU000564"/>
    </source>
</evidence>
<dbReference type="GO" id="GO:0003735">
    <property type="term" value="F:structural constituent of ribosome"/>
    <property type="evidence" value="ECO:0007669"/>
    <property type="project" value="InterPro"/>
</dbReference>
<dbReference type="InterPro" id="IPR002150">
    <property type="entry name" value="Ribosomal_bL31"/>
</dbReference>
<dbReference type="Gene3D" id="4.10.830.30">
    <property type="entry name" value="Ribosomal protein L31"/>
    <property type="match status" value="1"/>
</dbReference>
<dbReference type="InterPro" id="IPR034704">
    <property type="entry name" value="Ribosomal_bL28/bL31-like_sf"/>
</dbReference>
<name>A0A0G0C1W4_9BACT</name>
<dbReference type="AlphaFoldDB" id="A0A0G0C1W4"/>
<accession>A0A0G0C1W4</accession>
<dbReference type="GO" id="GO:0006412">
    <property type="term" value="P:translation"/>
    <property type="evidence" value="ECO:0007669"/>
    <property type="project" value="InterPro"/>
</dbReference>
<evidence type="ECO:0000313" key="5">
    <source>
        <dbReference type="EMBL" id="KKP37242.1"/>
    </source>
</evidence>
<dbReference type="Proteomes" id="UP000034349">
    <property type="component" value="Unassembled WGS sequence"/>
</dbReference>
<protein>
    <recommendedName>
        <fullName evidence="4">50S ribosomal protein L31</fullName>
    </recommendedName>
</protein>
<evidence type="ECO:0000313" key="6">
    <source>
        <dbReference type="Proteomes" id="UP000034349"/>
    </source>
</evidence>
<dbReference type="EMBL" id="LBOK01000005">
    <property type="protein sequence ID" value="KKP37242.1"/>
    <property type="molecule type" value="Genomic_DNA"/>
</dbReference>